<dbReference type="EMBL" id="JAEAOA010000242">
    <property type="protein sequence ID" value="KAK3600226.1"/>
    <property type="molecule type" value="Genomic_DNA"/>
</dbReference>
<dbReference type="Proteomes" id="UP001195483">
    <property type="component" value="Unassembled WGS sequence"/>
</dbReference>
<evidence type="ECO:0000313" key="2">
    <source>
        <dbReference type="EMBL" id="KAK3600226.1"/>
    </source>
</evidence>
<feature type="chain" id="PRO_5041943597" evidence="1">
    <location>
        <begin position="25"/>
        <end position="158"/>
    </location>
</feature>
<reference evidence="2" key="3">
    <citation type="submission" date="2023-05" db="EMBL/GenBank/DDBJ databases">
        <authorList>
            <person name="Smith C.H."/>
        </authorList>
    </citation>
    <scope>NUCLEOTIDE SEQUENCE</scope>
    <source>
        <strain evidence="2">CHS0354</strain>
        <tissue evidence="2">Mantle</tissue>
    </source>
</reference>
<comment type="caution">
    <text evidence="2">The sequence shown here is derived from an EMBL/GenBank/DDBJ whole genome shotgun (WGS) entry which is preliminary data.</text>
</comment>
<keyword evidence="1" id="KW-0732">Signal</keyword>
<gene>
    <name evidence="2" type="ORF">CHS0354_003025</name>
</gene>
<feature type="signal peptide" evidence="1">
    <location>
        <begin position="1"/>
        <end position="24"/>
    </location>
</feature>
<reference evidence="2" key="1">
    <citation type="journal article" date="2021" name="Genome Biol. Evol.">
        <title>A High-Quality Reference Genome for a Parasitic Bivalve with Doubly Uniparental Inheritance (Bivalvia: Unionida).</title>
        <authorList>
            <person name="Smith C.H."/>
        </authorList>
    </citation>
    <scope>NUCLEOTIDE SEQUENCE</scope>
    <source>
        <strain evidence="2">CHS0354</strain>
    </source>
</reference>
<dbReference type="AlphaFoldDB" id="A0AAE0W3L5"/>
<evidence type="ECO:0000313" key="3">
    <source>
        <dbReference type="Proteomes" id="UP001195483"/>
    </source>
</evidence>
<name>A0AAE0W3L5_9BIVA</name>
<organism evidence="2 3">
    <name type="scientific">Potamilus streckersoni</name>
    <dbReference type="NCBI Taxonomy" id="2493646"/>
    <lineage>
        <taxon>Eukaryota</taxon>
        <taxon>Metazoa</taxon>
        <taxon>Spiralia</taxon>
        <taxon>Lophotrochozoa</taxon>
        <taxon>Mollusca</taxon>
        <taxon>Bivalvia</taxon>
        <taxon>Autobranchia</taxon>
        <taxon>Heteroconchia</taxon>
        <taxon>Palaeoheterodonta</taxon>
        <taxon>Unionida</taxon>
        <taxon>Unionoidea</taxon>
        <taxon>Unionidae</taxon>
        <taxon>Ambleminae</taxon>
        <taxon>Lampsilini</taxon>
        <taxon>Potamilus</taxon>
    </lineage>
</organism>
<protein>
    <submittedName>
        <fullName evidence="2">Uncharacterized protein</fullName>
    </submittedName>
</protein>
<proteinExistence type="predicted"/>
<sequence>MDADMKRFAPLCLLLALTITSVNSFKDEQDTKESGIPEIGYQGTLFSQPGLVWIDFDPETVESELRYTPLLQDTWLTREVEILTINMGIGKASNFTHLALDFNNRTLILADQLNRRIVNMTNLCTRSYSLERQSMSMESPLTGLQMLYTGQTLPMIQL</sequence>
<keyword evidence="3" id="KW-1185">Reference proteome</keyword>
<accession>A0AAE0W3L5</accession>
<reference evidence="2" key="2">
    <citation type="journal article" date="2021" name="Genome Biol. Evol.">
        <title>Developing a high-quality reference genome for a parasitic bivalve with doubly uniparental inheritance (Bivalvia: Unionida).</title>
        <authorList>
            <person name="Smith C.H."/>
        </authorList>
    </citation>
    <scope>NUCLEOTIDE SEQUENCE</scope>
    <source>
        <strain evidence="2">CHS0354</strain>
        <tissue evidence="2">Mantle</tissue>
    </source>
</reference>
<evidence type="ECO:0000256" key="1">
    <source>
        <dbReference type="SAM" id="SignalP"/>
    </source>
</evidence>